<dbReference type="EMBL" id="JATAAI010000019">
    <property type="protein sequence ID" value="KAK1738900.1"/>
    <property type="molecule type" value="Genomic_DNA"/>
</dbReference>
<dbReference type="AlphaFoldDB" id="A0AAD9DAQ1"/>
<dbReference type="Proteomes" id="UP001224775">
    <property type="component" value="Unassembled WGS sequence"/>
</dbReference>
<protein>
    <submittedName>
        <fullName evidence="2">Uncharacterized protein</fullName>
    </submittedName>
</protein>
<evidence type="ECO:0000313" key="2">
    <source>
        <dbReference type="EMBL" id="KAK1738900.1"/>
    </source>
</evidence>
<evidence type="ECO:0000313" key="3">
    <source>
        <dbReference type="Proteomes" id="UP001224775"/>
    </source>
</evidence>
<organism evidence="2 3">
    <name type="scientific">Skeletonema marinoi</name>
    <dbReference type="NCBI Taxonomy" id="267567"/>
    <lineage>
        <taxon>Eukaryota</taxon>
        <taxon>Sar</taxon>
        <taxon>Stramenopiles</taxon>
        <taxon>Ochrophyta</taxon>
        <taxon>Bacillariophyta</taxon>
        <taxon>Coscinodiscophyceae</taxon>
        <taxon>Thalassiosirophycidae</taxon>
        <taxon>Thalassiosirales</taxon>
        <taxon>Skeletonemataceae</taxon>
        <taxon>Skeletonema</taxon>
        <taxon>Skeletonema marinoi-dohrnii complex</taxon>
    </lineage>
</organism>
<keyword evidence="3" id="KW-1185">Reference proteome</keyword>
<accession>A0AAD9DAQ1</accession>
<proteinExistence type="predicted"/>
<feature type="region of interest" description="Disordered" evidence="1">
    <location>
        <begin position="1"/>
        <end position="45"/>
    </location>
</feature>
<reference evidence="2" key="1">
    <citation type="submission" date="2023-06" db="EMBL/GenBank/DDBJ databases">
        <title>Survivors Of The Sea: Transcriptome response of Skeletonema marinoi to long-term dormancy.</title>
        <authorList>
            <person name="Pinder M.I.M."/>
            <person name="Kourtchenko O."/>
            <person name="Robertson E.K."/>
            <person name="Larsson T."/>
            <person name="Maumus F."/>
            <person name="Osuna-Cruz C.M."/>
            <person name="Vancaester E."/>
            <person name="Stenow R."/>
            <person name="Vandepoele K."/>
            <person name="Ploug H."/>
            <person name="Bruchert V."/>
            <person name="Godhe A."/>
            <person name="Topel M."/>
        </authorList>
    </citation>
    <scope>NUCLEOTIDE SEQUENCE</scope>
    <source>
        <strain evidence="2">R05AC</strain>
    </source>
</reference>
<gene>
    <name evidence="2" type="ORF">QTG54_010216</name>
</gene>
<comment type="caution">
    <text evidence="2">The sequence shown here is derived from an EMBL/GenBank/DDBJ whole genome shotgun (WGS) entry which is preliminary data.</text>
</comment>
<feature type="region of interest" description="Disordered" evidence="1">
    <location>
        <begin position="80"/>
        <end position="106"/>
    </location>
</feature>
<evidence type="ECO:0000256" key="1">
    <source>
        <dbReference type="SAM" id="MobiDB-lite"/>
    </source>
</evidence>
<name>A0AAD9DAQ1_9STRA</name>
<sequence>MVASSKYTAPKEDDTSAIIIPTKTDVSPNPAHDREIDLSQMDEQDVKSLHKSDPFMYYSIPGVLKASLTLKDVDYSDITNLCHDDSHTSSPPRSQEEVENDAGKVSRRTCVSFESHPSVLMEDLMNELDQEFDDPLNDLDDIVSMFRNRSYSSKR</sequence>